<feature type="region of interest" description="Disordered" evidence="1">
    <location>
        <begin position="1"/>
        <end position="62"/>
    </location>
</feature>
<evidence type="ECO:0000256" key="1">
    <source>
        <dbReference type="SAM" id="MobiDB-lite"/>
    </source>
</evidence>
<organism evidence="2 3">
    <name type="scientific">Aristolochia fimbriata</name>
    <name type="common">White veined hardy Dutchman's pipe vine</name>
    <dbReference type="NCBI Taxonomy" id="158543"/>
    <lineage>
        <taxon>Eukaryota</taxon>
        <taxon>Viridiplantae</taxon>
        <taxon>Streptophyta</taxon>
        <taxon>Embryophyta</taxon>
        <taxon>Tracheophyta</taxon>
        <taxon>Spermatophyta</taxon>
        <taxon>Magnoliopsida</taxon>
        <taxon>Magnoliidae</taxon>
        <taxon>Piperales</taxon>
        <taxon>Aristolochiaceae</taxon>
        <taxon>Aristolochia</taxon>
    </lineage>
</organism>
<dbReference type="AlphaFoldDB" id="A0AAV7ELF9"/>
<evidence type="ECO:0000313" key="3">
    <source>
        <dbReference type="Proteomes" id="UP000825729"/>
    </source>
</evidence>
<feature type="compositionally biased region" description="Basic and acidic residues" evidence="1">
    <location>
        <begin position="1"/>
        <end position="25"/>
    </location>
</feature>
<evidence type="ECO:0000313" key="2">
    <source>
        <dbReference type="EMBL" id="KAG9449199.1"/>
    </source>
</evidence>
<sequence length="173" mass="19523">MPRRVDSSPERERTVIGYSAKEKSPLRNKFPVTARHESGNSGPPQQHKPQGERLDQNPQSVTLSSSHSLYRFILSKCDWTVTRRDQHTPMDQEKDLITFGTNIQMEIESGNVLWRFGLLLVVGGIGSPCTGGRGRRRQARTDVVEEDERVEGRLSRRCRSTSSVSGNMDCLIL</sequence>
<gene>
    <name evidence="2" type="ORF">H6P81_009164</name>
</gene>
<proteinExistence type="predicted"/>
<dbReference type="Proteomes" id="UP000825729">
    <property type="component" value="Unassembled WGS sequence"/>
</dbReference>
<protein>
    <submittedName>
        <fullName evidence="2">Uncharacterized protein</fullName>
    </submittedName>
</protein>
<feature type="compositionally biased region" description="Polar residues" evidence="1">
    <location>
        <begin position="39"/>
        <end position="48"/>
    </location>
</feature>
<reference evidence="2 3" key="1">
    <citation type="submission" date="2021-07" db="EMBL/GenBank/DDBJ databases">
        <title>The Aristolochia fimbriata genome: insights into angiosperm evolution, floral development and chemical biosynthesis.</title>
        <authorList>
            <person name="Jiao Y."/>
        </authorList>
    </citation>
    <scope>NUCLEOTIDE SEQUENCE [LARGE SCALE GENOMIC DNA]</scope>
    <source>
        <strain evidence="2">IBCAS-2021</strain>
        <tissue evidence="2">Leaf</tissue>
    </source>
</reference>
<name>A0AAV7ELF9_ARIFI</name>
<dbReference type="EMBL" id="JAINDJ010000004">
    <property type="protein sequence ID" value="KAG9449199.1"/>
    <property type="molecule type" value="Genomic_DNA"/>
</dbReference>
<keyword evidence="3" id="KW-1185">Reference proteome</keyword>
<comment type="caution">
    <text evidence="2">The sequence shown here is derived from an EMBL/GenBank/DDBJ whole genome shotgun (WGS) entry which is preliminary data.</text>
</comment>
<accession>A0AAV7ELF9</accession>